<dbReference type="OrthoDB" id="2365435at2"/>
<feature type="transmembrane region" description="Helical" evidence="8">
    <location>
        <begin position="961"/>
        <end position="979"/>
    </location>
</feature>
<evidence type="ECO:0000313" key="10">
    <source>
        <dbReference type="EMBL" id="VEG54641.1"/>
    </source>
</evidence>
<dbReference type="PANTHER" id="PTHR33406">
    <property type="entry name" value="MEMBRANE PROTEIN MJ1562-RELATED"/>
    <property type="match status" value="1"/>
</dbReference>
<evidence type="ECO:0000259" key="9">
    <source>
        <dbReference type="PROSITE" id="PS50156"/>
    </source>
</evidence>
<keyword evidence="6 8" id="KW-0472">Membrane</keyword>
<evidence type="ECO:0000313" key="11">
    <source>
        <dbReference type="Proteomes" id="UP000279306"/>
    </source>
</evidence>
<evidence type="ECO:0000256" key="2">
    <source>
        <dbReference type="ARBA" id="ARBA00010157"/>
    </source>
</evidence>
<reference evidence="10 11" key="1">
    <citation type="submission" date="2018-12" db="EMBL/GenBank/DDBJ databases">
        <authorList>
            <consortium name="Pathogen Informatics"/>
        </authorList>
    </citation>
    <scope>NUCLEOTIDE SEQUENCE [LARGE SCALE GENOMIC DNA]</scope>
    <source>
        <strain evidence="10 11">NCTC10437</strain>
    </source>
</reference>
<dbReference type="Pfam" id="PF03176">
    <property type="entry name" value="MMPL"/>
    <property type="match status" value="2"/>
</dbReference>
<evidence type="ECO:0000256" key="5">
    <source>
        <dbReference type="ARBA" id="ARBA00022989"/>
    </source>
</evidence>
<comment type="similarity">
    <text evidence="2">Belongs to the resistance-nodulation-cell division (RND) (TC 2.A.6) family. MmpL subfamily.</text>
</comment>
<feature type="transmembrane region" description="Helical" evidence="8">
    <location>
        <begin position="225"/>
        <end position="245"/>
    </location>
</feature>
<feature type="transmembrane region" description="Helical" evidence="8">
    <location>
        <begin position="859"/>
        <end position="884"/>
    </location>
</feature>
<feature type="transmembrane region" description="Helical" evidence="8">
    <location>
        <begin position="28"/>
        <end position="49"/>
    </location>
</feature>
<comment type="subcellular location">
    <subcellularLocation>
        <location evidence="1">Cell membrane</location>
        <topology evidence="1">Multi-pass membrane protein</topology>
    </subcellularLocation>
</comment>
<dbReference type="NCBIfam" id="TIGR00833">
    <property type="entry name" value="actII"/>
    <property type="match status" value="1"/>
</dbReference>
<feature type="transmembrane region" description="Helical" evidence="8">
    <location>
        <begin position="932"/>
        <end position="955"/>
    </location>
</feature>
<keyword evidence="3" id="KW-1003">Cell membrane</keyword>
<feature type="transmembrane region" description="Helical" evidence="8">
    <location>
        <begin position="303"/>
        <end position="326"/>
    </location>
</feature>
<dbReference type="PANTHER" id="PTHR33406:SF6">
    <property type="entry name" value="MEMBRANE PROTEIN YDGH-RELATED"/>
    <property type="match status" value="1"/>
</dbReference>
<keyword evidence="5 8" id="KW-1133">Transmembrane helix</keyword>
<feature type="transmembrane region" description="Helical" evidence="8">
    <location>
        <begin position="332"/>
        <end position="356"/>
    </location>
</feature>
<dbReference type="PROSITE" id="PS50156">
    <property type="entry name" value="SSD"/>
    <property type="match status" value="1"/>
</dbReference>
<feature type="transmembrane region" description="Helical" evidence="8">
    <location>
        <begin position="385"/>
        <end position="405"/>
    </location>
</feature>
<evidence type="ECO:0000256" key="1">
    <source>
        <dbReference type="ARBA" id="ARBA00004651"/>
    </source>
</evidence>
<feature type="domain" description="SSD" evidence="9">
    <location>
        <begin position="228"/>
        <end position="354"/>
    </location>
</feature>
<protein>
    <submittedName>
        <fullName evidence="10">Transport protein</fullName>
    </submittedName>
</protein>
<dbReference type="Gene3D" id="1.20.1640.10">
    <property type="entry name" value="Multidrug efflux transporter AcrB transmembrane domain"/>
    <property type="match status" value="2"/>
</dbReference>
<dbReference type="GO" id="GO:0005886">
    <property type="term" value="C:plasma membrane"/>
    <property type="evidence" value="ECO:0007669"/>
    <property type="project" value="UniProtKB-SubCell"/>
</dbReference>
<evidence type="ECO:0000256" key="7">
    <source>
        <dbReference type="SAM" id="MobiDB-lite"/>
    </source>
</evidence>
<gene>
    <name evidence="10" type="primary">mmpL8_10</name>
    <name evidence="10" type="ORF">NCTC10437_02587</name>
</gene>
<dbReference type="InterPro" id="IPR004869">
    <property type="entry name" value="MMPL_dom"/>
</dbReference>
<feature type="transmembrane region" description="Helical" evidence="8">
    <location>
        <begin position="257"/>
        <end position="277"/>
    </location>
</feature>
<dbReference type="InterPro" id="IPR004707">
    <property type="entry name" value="MmpL_fam"/>
</dbReference>
<dbReference type="InterPro" id="IPR000731">
    <property type="entry name" value="SSD"/>
</dbReference>
<evidence type="ECO:0000256" key="4">
    <source>
        <dbReference type="ARBA" id="ARBA00022692"/>
    </source>
</evidence>
<feature type="region of interest" description="Disordered" evidence="7">
    <location>
        <begin position="1001"/>
        <end position="1039"/>
    </location>
</feature>
<evidence type="ECO:0000256" key="3">
    <source>
        <dbReference type="ARBA" id="ARBA00022475"/>
    </source>
</evidence>
<feature type="transmembrane region" description="Helical" evidence="8">
    <location>
        <begin position="835"/>
        <end position="852"/>
    </location>
</feature>
<accession>A0A448IQE1</accession>
<dbReference type="EMBL" id="LR134356">
    <property type="protein sequence ID" value="VEG54641.1"/>
    <property type="molecule type" value="Genomic_DNA"/>
</dbReference>
<dbReference type="Proteomes" id="UP000279306">
    <property type="component" value="Chromosome"/>
</dbReference>
<dbReference type="KEGG" id="mauu:NCTC10437_02587"/>
<dbReference type="AlphaFoldDB" id="A0A448IQE1"/>
<name>A0A448IQE1_MYCAU</name>
<proteinExistence type="inferred from homology"/>
<dbReference type="RefSeq" id="WP_048631390.1">
    <property type="nucleotide sequence ID" value="NZ_CVQQ01000003.1"/>
</dbReference>
<dbReference type="SUPFAM" id="SSF82866">
    <property type="entry name" value="Multidrug efflux transporter AcrB transmembrane domain"/>
    <property type="match status" value="2"/>
</dbReference>
<dbReference type="InterPro" id="IPR050545">
    <property type="entry name" value="Mycobact_MmpL"/>
</dbReference>
<organism evidence="10 11">
    <name type="scientific">Mycolicibacterium aurum</name>
    <name type="common">Mycobacterium aurum</name>
    <dbReference type="NCBI Taxonomy" id="1791"/>
    <lineage>
        <taxon>Bacteria</taxon>
        <taxon>Bacillati</taxon>
        <taxon>Actinomycetota</taxon>
        <taxon>Actinomycetes</taxon>
        <taxon>Mycobacteriales</taxon>
        <taxon>Mycobacteriaceae</taxon>
        <taxon>Mycolicibacterium</taxon>
    </lineage>
</organism>
<evidence type="ECO:0000256" key="8">
    <source>
        <dbReference type="SAM" id="Phobius"/>
    </source>
</evidence>
<feature type="compositionally biased region" description="Basic and acidic residues" evidence="7">
    <location>
        <begin position="1009"/>
        <end position="1029"/>
    </location>
</feature>
<keyword evidence="11" id="KW-1185">Reference proteome</keyword>
<keyword evidence="4 8" id="KW-0812">Transmembrane</keyword>
<feature type="transmembrane region" description="Helical" evidence="8">
    <location>
        <begin position="200"/>
        <end position="218"/>
    </location>
</feature>
<evidence type="ECO:0000256" key="6">
    <source>
        <dbReference type="ARBA" id="ARBA00023136"/>
    </source>
</evidence>
<feature type="transmembrane region" description="Helical" evidence="8">
    <location>
        <begin position="890"/>
        <end position="911"/>
    </location>
</feature>
<dbReference type="STRING" id="1791.GCA_001049355_01461"/>
<sequence>MFRRAPRRRVLGHGGLGALGRAIVRHPVVVIVAWVTVAVLLFLTVPPLGVVAQKNPPPFLPESSPVFVASQHMDDAFGEAGSGNLAVVILSNENGLTPADEAVYRDVVADLRADTANVVSVQDFITTPELRQVMSSENGKAWNLPVSMTGTMGSPSGGQAYRAVSETVKAATAGTTLTANLVGASATLEDVNSIGARDQILIEISTVITVLVILIIVYRNLVAMLMPLLTIGISLVVAQQLVAALGEVGLGLGPQTMVLMTGMIMGAGIDYAVFLFSRYQELIRSGMESDDAIVEALRSIGEVIAGSAGTVALTFLALSFATLGVFSTIGPALAITIAIGFLASITLLPAFIVLAGRRGWITPRKKDLTRRFWRRSGVNIVRRPVAHLVASLLVLGALASCAGLAKFNFDDRQALPADAESNLGYEMMTRHFPISTTLQQFIVVHAPDQDLRTPKALADMEQMAARVAQLPNIDLVRGITRPSGETLEQARATYQAGEVGGRLREASTVITDNNTNLSTLSDGAGQLADVLNEIRNGVVGALGSVRGLAGALDDMSSRYGQARTLDEIDKTATLVDNMRALGDSLSENITRVTDFYRWTTPVVNGLNSSLTCNLDPACVTARAELQRAAASRDDVALERIAELSRQLQGTTGTDSVSEALRGIGQNLTAATSAARDLGLGEPGGAQKQLDDMLDGANTLADSSRKLAEGVQLLVDQTRELGGGLDQASSFLLAMKSDAADPPMSGFYIPPEVLTQAEFEKAAKLFVSEDGHTVRYLVQTALNPFGRDAMDQVPEIIAAAESARPNTALADAEISMVGFSAVNNDIRHFYNGDSRFIMIATLAVVFVILMLLLRAIVAPLYLVATVILSYASALGIGVVLFQLILGQELHWSVPGLAFLVLVAVGADYNLLLISRIRDESATRGVRTGVIRTVSATGGVITSAGLIFAASMLALTVSSISTIVQMGFVIGVGLLLDTFIVRTVTVPAACVLIGNANWWPSKGPSRGSTRRKAEPARTDRPAPREPVTRTDDVDDDNTWDDCSFGAATQAARRVSDAWDDR</sequence>